<evidence type="ECO:0000313" key="1">
    <source>
        <dbReference type="EMBL" id="TCK27723.1"/>
    </source>
</evidence>
<dbReference type="AlphaFoldDB" id="A0A4R1I1D9"/>
<reference evidence="1 2" key="1">
    <citation type="submission" date="2019-03" db="EMBL/GenBank/DDBJ databases">
        <title>Sequencing the genomes of 1000 actinobacteria strains.</title>
        <authorList>
            <person name="Klenk H.-P."/>
        </authorList>
    </citation>
    <scope>NUCLEOTIDE SEQUENCE [LARGE SCALE GENOMIC DNA]</scope>
    <source>
        <strain evidence="1 2">DSM 44969</strain>
    </source>
</reference>
<protein>
    <submittedName>
        <fullName evidence="1">Uncharacterized protein</fullName>
    </submittedName>
</protein>
<accession>A0A4R1I1D9</accession>
<name>A0A4R1I1D9_PSEEN</name>
<comment type="caution">
    <text evidence="1">The sequence shown here is derived from an EMBL/GenBank/DDBJ whole genome shotgun (WGS) entry which is preliminary data.</text>
</comment>
<dbReference type="EMBL" id="SMFZ01000001">
    <property type="protein sequence ID" value="TCK27723.1"/>
    <property type="molecule type" value="Genomic_DNA"/>
</dbReference>
<gene>
    <name evidence="1" type="ORF">EV378_3601</name>
</gene>
<evidence type="ECO:0000313" key="2">
    <source>
        <dbReference type="Proteomes" id="UP000295560"/>
    </source>
</evidence>
<proteinExistence type="predicted"/>
<dbReference type="Proteomes" id="UP000295560">
    <property type="component" value="Unassembled WGS sequence"/>
</dbReference>
<keyword evidence="2" id="KW-1185">Reference proteome</keyword>
<organism evidence="1 2">
    <name type="scientific">Pseudonocardia endophytica</name>
    <dbReference type="NCBI Taxonomy" id="401976"/>
    <lineage>
        <taxon>Bacteria</taxon>
        <taxon>Bacillati</taxon>
        <taxon>Actinomycetota</taxon>
        <taxon>Actinomycetes</taxon>
        <taxon>Pseudonocardiales</taxon>
        <taxon>Pseudonocardiaceae</taxon>
        <taxon>Pseudonocardia</taxon>
    </lineage>
</organism>
<sequence>MRLADWDGAPVAPDGWPGIVPVSNLDLDADRDGVPDTVVAVRDSGGAWVFTDTDADGFADQVIDLADDPAEPDEPDDGVLDALLRLVTGRTV</sequence>